<dbReference type="EMBL" id="CAKXYY010000047">
    <property type="protein sequence ID" value="CAH2356064.1"/>
    <property type="molecule type" value="Genomic_DNA"/>
</dbReference>
<feature type="transmembrane region" description="Helical" evidence="3">
    <location>
        <begin position="81"/>
        <end position="102"/>
    </location>
</feature>
<feature type="transmembrane region" description="Helical" evidence="3">
    <location>
        <begin position="202"/>
        <end position="222"/>
    </location>
</feature>
<evidence type="ECO:0000313" key="4">
    <source>
        <dbReference type="EMBL" id="CAH2356064.1"/>
    </source>
</evidence>
<feature type="transmembrane region" description="Helical" evidence="3">
    <location>
        <begin position="170"/>
        <end position="190"/>
    </location>
</feature>
<evidence type="ECO:0000313" key="5">
    <source>
        <dbReference type="Proteomes" id="UP000837801"/>
    </source>
</evidence>
<keyword evidence="3" id="KW-0472">Membrane</keyword>
<name>A0A9P0W0C8_9ASCO</name>
<dbReference type="InterPro" id="IPR011701">
    <property type="entry name" value="MFS"/>
</dbReference>
<feature type="transmembrane region" description="Helical" evidence="3">
    <location>
        <begin position="139"/>
        <end position="158"/>
    </location>
</feature>
<feature type="transmembrane region" description="Helical" evidence="3">
    <location>
        <begin position="333"/>
        <end position="355"/>
    </location>
</feature>
<comment type="caution">
    <text evidence="4">The sequence shown here is derived from an EMBL/GenBank/DDBJ whole genome shotgun (WGS) entry which is preliminary data.</text>
</comment>
<dbReference type="InterPro" id="IPR050327">
    <property type="entry name" value="Proton-linked_MCT"/>
</dbReference>
<dbReference type="GO" id="GO:0016020">
    <property type="term" value="C:membrane"/>
    <property type="evidence" value="ECO:0007669"/>
    <property type="project" value="UniProtKB-SubCell"/>
</dbReference>
<comment type="similarity">
    <text evidence="2">Belongs to the major facilitator superfamily. Monocarboxylate porter (TC 2.A.1.13) family.</text>
</comment>
<feature type="transmembrane region" description="Helical" evidence="3">
    <location>
        <begin position="405"/>
        <end position="426"/>
    </location>
</feature>
<feature type="transmembrane region" description="Helical" evidence="3">
    <location>
        <begin position="309"/>
        <end position="327"/>
    </location>
</feature>
<evidence type="ECO:0000256" key="1">
    <source>
        <dbReference type="ARBA" id="ARBA00004141"/>
    </source>
</evidence>
<dbReference type="OrthoDB" id="6499973at2759"/>
<dbReference type="PANTHER" id="PTHR11360">
    <property type="entry name" value="MONOCARBOXYLATE TRANSPORTER"/>
    <property type="match status" value="1"/>
</dbReference>
<dbReference type="PANTHER" id="PTHR11360:SF315">
    <property type="entry name" value="TRANSPORTER MCH2-RELATED"/>
    <property type="match status" value="1"/>
</dbReference>
<reference evidence="4" key="1">
    <citation type="submission" date="2022-03" db="EMBL/GenBank/DDBJ databases">
        <authorList>
            <person name="Legras J.-L."/>
            <person name="Devillers H."/>
            <person name="Grondin C."/>
        </authorList>
    </citation>
    <scope>NUCLEOTIDE SEQUENCE</scope>
    <source>
        <strain evidence="4">CLIB 1423</strain>
    </source>
</reference>
<proteinExistence type="inferred from homology"/>
<dbReference type="AlphaFoldDB" id="A0A9P0W0C8"/>
<keyword evidence="3" id="KW-0812">Transmembrane</keyword>
<dbReference type="GO" id="GO:0022857">
    <property type="term" value="F:transmembrane transporter activity"/>
    <property type="evidence" value="ECO:0007669"/>
    <property type="project" value="InterPro"/>
</dbReference>
<feature type="transmembrane region" description="Helical" evidence="3">
    <location>
        <begin position="41"/>
        <end position="69"/>
    </location>
</feature>
<dbReference type="Pfam" id="PF07690">
    <property type="entry name" value="MFS_1"/>
    <property type="match status" value="2"/>
</dbReference>
<feature type="transmembrane region" description="Helical" evidence="3">
    <location>
        <begin position="114"/>
        <end position="133"/>
    </location>
</feature>
<organism evidence="4 5">
    <name type="scientific">[Candida] railenensis</name>
    <dbReference type="NCBI Taxonomy" id="45579"/>
    <lineage>
        <taxon>Eukaryota</taxon>
        <taxon>Fungi</taxon>
        <taxon>Dikarya</taxon>
        <taxon>Ascomycota</taxon>
        <taxon>Saccharomycotina</taxon>
        <taxon>Pichiomycetes</taxon>
        <taxon>Debaryomycetaceae</taxon>
        <taxon>Kurtzmaniella</taxon>
    </lineage>
</organism>
<dbReference type="InterPro" id="IPR036259">
    <property type="entry name" value="MFS_trans_sf"/>
</dbReference>
<accession>A0A9P0W0C8</accession>
<protein>
    <submittedName>
        <fullName evidence="4">Probable transporter Mch2p</fullName>
    </submittedName>
</protein>
<evidence type="ECO:0000256" key="3">
    <source>
        <dbReference type="SAM" id="Phobius"/>
    </source>
</evidence>
<comment type="subcellular location">
    <subcellularLocation>
        <location evidence="1">Membrane</location>
        <topology evidence="1">Multi-pass membrane protein</topology>
    </subcellularLocation>
</comment>
<dbReference type="SUPFAM" id="SSF103473">
    <property type="entry name" value="MFS general substrate transporter"/>
    <property type="match status" value="1"/>
</dbReference>
<gene>
    <name evidence="4" type="ORF">CLIB1423_47S00144</name>
</gene>
<dbReference type="Gene3D" id="1.20.1250.20">
    <property type="entry name" value="MFS general substrate transporter like domains"/>
    <property type="match status" value="2"/>
</dbReference>
<sequence>MSDPSTLANSTEDLEGKAFTETKKEEIKHPHKYINDVDGGYGWIICFATFLLVFSTWGLNSAYGIYYAYYLNSNHFPGATVLQYSAIGGMSFGIGLFFAPVINYIQGLLGTRPTIVLGGLMQFAAAFMASYAVNIWELILTQGLLQSFGLAFISLPALTLTSQWFQKKRVLANSLTVTGSGVGGIVFNLSLQRIIEVKNVNWALRTQGIISLVLVLFAAALIKTKSKHHKVEFTIVDKDCIQCAGFWMICFYLIVCMFGYVVVMFCLSDFTISLGYSESQGSVVATMLQVGMVIGRPTAGYLSDYLGPLAVTSAAYYLSALFTLTMWVPAKNYATAVALGLVLGLFVGTVFSTAASITVRLVSISKLNVAFCMSWMFCGASALFSQLIGTAMTTGSGKGEYRNTAIFSGVSFFAAATTILVLRGYIISRDKIIEQMTEEVHELKVRVPPGTVLVNCFKWPKKRA</sequence>
<feature type="transmembrane region" description="Helical" evidence="3">
    <location>
        <begin position="243"/>
        <end position="263"/>
    </location>
</feature>
<keyword evidence="3" id="KW-1133">Transmembrane helix</keyword>
<feature type="transmembrane region" description="Helical" evidence="3">
    <location>
        <begin position="367"/>
        <end position="385"/>
    </location>
</feature>
<keyword evidence="5" id="KW-1185">Reference proteome</keyword>
<evidence type="ECO:0000256" key="2">
    <source>
        <dbReference type="ARBA" id="ARBA00006727"/>
    </source>
</evidence>
<dbReference type="Proteomes" id="UP000837801">
    <property type="component" value="Unassembled WGS sequence"/>
</dbReference>